<dbReference type="SMART" id="SM00829">
    <property type="entry name" value="PKS_ER"/>
    <property type="match status" value="1"/>
</dbReference>
<dbReference type="EMBL" id="JBFXLQ010000004">
    <property type="protein sequence ID" value="KAL2870887.1"/>
    <property type="molecule type" value="Genomic_DNA"/>
</dbReference>
<dbReference type="Pfam" id="PF05691">
    <property type="entry name" value="Raffinose_syn"/>
    <property type="match status" value="1"/>
</dbReference>
<dbReference type="RefSeq" id="XP_070889866.1">
    <property type="nucleotide sequence ID" value="XM_071030824.1"/>
</dbReference>
<comment type="catalytic activity">
    <reaction evidence="1">
        <text>Hydrolysis of terminal, non-reducing alpha-D-galactose residues in alpha-D-galactosides, including galactose oligosaccharides, galactomannans and galactolipids.</text>
        <dbReference type="EC" id="3.2.1.22"/>
    </reaction>
</comment>
<comment type="catalytic activity">
    <reaction evidence="4">
        <text>alpha-D-galactosyl-(1-&gt;3)-1D-myo-inositol + sucrose = raffinose + myo-inositol</text>
        <dbReference type="Rhea" id="RHEA:20161"/>
        <dbReference type="ChEBI" id="CHEBI:16634"/>
        <dbReference type="ChEBI" id="CHEBI:17268"/>
        <dbReference type="ChEBI" id="CHEBI:17505"/>
        <dbReference type="ChEBI" id="CHEBI:17992"/>
        <dbReference type="EC" id="2.4.1.82"/>
    </reaction>
</comment>
<dbReference type="Gene3D" id="3.40.50.720">
    <property type="entry name" value="NAD(P)-binding Rossmann-like Domain"/>
    <property type="match status" value="1"/>
</dbReference>
<dbReference type="InterPro" id="IPR020843">
    <property type="entry name" value="ER"/>
</dbReference>
<dbReference type="InterPro" id="IPR013154">
    <property type="entry name" value="ADH-like_N"/>
</dbReference>
<dbReference type="SUPFAM" id="SSF51445">
    <property type="entry name" value="(Trans)glycosidases"/>
    <property type="match status" value="1"/>
</dbReference>
<evidence type="ECO:0000256" key="2">
    <source>
        <dbReference type="ARBA" id="ARBA00007240"/>
    </source>
</evidence>
<dbReference type="SUPFAM" id="SSF50129">
    <property type="entry name" value="GroES-like"/>
    <property type="match status" value="1"/>
</dbReference>
<dbReference type="InterPro" id="IPR036291">
    <property type="entry name" value="NAD(P)-bd_dom_sf"/>
</dbReference>
<dbReference type="PANTHER" id="PTHR31268:SF32">
    <property type="entry name" value="GALACTINOL--SUCROSE GALACTOSYLTRANSFERASE 2-RELATED"/>
    <property type="match status" value="1"/>
</dbReference>
<dbReference type="InterPro" id="IPR013149">
    <property type="entry name" value="ADH-like_C"/>
</dbReference>
<dbReference type="PANTHER" id="PTHR31268">
    <property type="match status" value="1"/>
</dbReference>
<evidence type="ECO:0000256" key="1">
    <source>
        <dbReference type="ARBA" id="ARBA00001255"/>
    </source>
</evidence>
<dbReference type="Pfam" id="PF00107">
    <property type="entry name" value="ADH_zinc_N"/>
    <property type="match status" value="1"/>
</dbReference>
<comment type="caution">
    <text evidence="6">The sequence shown here is derived from an EMBL/GenBank/DDBJ whole genome shotgun (WGS) entry which is preliminary data.</text>
</comment>
<dbReference type="SUPFAM" id="SSF51735">
    <property type="entry name" value="NAD(P)-binding Rossmann-fold domains"/>
    <property type="match status" value="1"/>
</dbReference>
<evidence type="ECO:0000259" key="5">
    <source>
        <dbReference type="SMART" id="SM00829"/>
    </source>
</evidence>
<dbReference type="Gene3D" id="3.90.180.10">
    <property type="entry name" value="Medium-chain alcohol dehydrogenases, catalytic domain"/>
    <property type="match status" value="1"/>
</dbReference>
<dbReference type="InterPro" id="IPR013785">
    <property type="entry name" value="Aldolase_TIM"/>
</dbReference>
<comment type="similarity">
    <text evidence="2">Belongs to the glycosyl hydrolases 36 family.</text>
</comment>
<proteinExistence type="inferred from homology"/>
<keyword evidence="7" id="KW-1185">Reference proteome</keyword>
<gene>
    <name evidence="6" type="ORF">BJX67DRAFT_369831</name>
</gene>
<accession>A0ABR4M2K3</accession>
<evidence type="ECO:0000313" key="7">
    <source>
        <dbReference type="Proteomes" id="UP001610432"/>
    </source>
</evidence>
<evidence type="ECO:0000313" key="6">
    <source>
        <dbReference type="EMBL" id="KAL2870887.1"/>
    </source>
</evidence>
<protein>
    <recommendedName>
        <fullName evidence="5">Enoyl reductase (ER) domain-containing protein</fullName>
    </recommendedName>
</protein>
<keyword evidence="3" id="KW-0119">Carbohydrate metabolism</keyword>
<dbReference type="InterPro" id="IPR017853">
    <property type="entry name" value="GH"/>
</dbReference>
<dbReference type="CDD" id="cd08276">
    <property type="entry name" value="MDR7"/>
    <property type="match status" value="1"/>
</dbReference>
<name>A0ABR4M2K3_9EURO</name>
<feature type="domain" description="Enoyl reductase (ER)" evidence="5">
    <location>
        <begin position="16"/>
        <end position="338"/>
    </location>
</feature>
<dbReference type="InterPro" id="IPR011032">
    <property type="entry name" value="GroES-like_sf"/>
</dbReference>
<sequence>MAPSTQKQWTVLNGENSFDGLKYGDAPVPKVGENEVLVKLHAASLNYRDLIIPKGKYPFPLSFPVVPGSDGAGEVVEIGSKVSQFKRGDKVVTLFNQHHQYGAIDAAAAKSGLGGVIDGTLRQYGVFNENGVVRAPSNLDFLESSTLTCAGLTSWNALYGLKPLLPGQTVLVQGTGGVSIFALQFAKAAGATVIATTSSDEKGKKLKELGADHVINYKTQPNWGEVARSLTRDNVGVDHIIEVGGSGTLQQSFKCIKYEGIINIIGFLGGMDPKSIPGVLDALSHVCTLRGVYVGSKALMNDMVKAIEASNIHPVVDEKVFTLDKAREAYEYMKNTRLESMSVRVASYPPLGQVTRLKSKKINFTVILESESEQDWEVQVWHSIGSPEWIALSLQRQPPSSVPLLSAGQPQDLTVRFVFSEEIFLPHPDTTEFTIRYRENSASEWKQLNEEQGVRNGVLVSTAPDLTANLIRTPAEDFGKYFDSLSSYIEVNVRKSEAPGAALWQLSGSVDPARDGHSGIVTFPLGVPSSVSRFFALVRLSTPWLGPRQGNELDLREDAVLCSFHRTDGVHVVLLGVSGIDDVLTTLRSGSNGAVVIKSRNDNSTPAGFHVLAAAADEFEIAMSALIYEARKLVRPYDVTTNNDPKAQWLSSWYDELIYCTWNGIGQYLTEEKILSALDELKAQGIKISGLIIDDNWQSLDKEGANERARGWKQFEANPKAFPQGLAKTVATIRERHQNIEHIAVWHALLGYWGGISPEGQLAATYKTKEVKINSDTRSSLLAIDPDDIQRFYDDFYKFLWSAGITGVKADAQGFLDLMTDPEDRRRFTTAYQDAWSISSLRYFGPRVISCMSQLPQIIFHSQLPANKPTIVVRNSDDFFPDVEDSHAWHVFCNAHNALLTRYLNVLPDWDIFQTSHPYASFHAAARCVSGGPISITDTPGQHNINIINQLTAQTIQGNTVTLRPSLVGRTLDMYNDINDGQILRIGTYTGRARTGSGIIGLFNVSSSTKSSAILVDDFPGIYGSDSEQPTYIVRAHRTGKIAETLHSASVISVELKQKGWEILTAYPTHSFNLKDDIPTRVAVLGLLGKMTGVAALLGYDPHIQSNGWFRLDVNLKALGILGIYISDLQRWDIDENIMLLISGLPIPRKTVWKEEGKVLAIDVAQAWQEMGLEAGWSNELRLSVFLG</sequence>
<dbReference type="Gene3D" id="3.20.20.70">
    <property type="entry name" value="Aldolase class I"/>
    <property type="match status" value="1"/>
</dbReference>
<reference evidence="6 7" key="1">
    <citation type="submission" date="2024-07" db="EMBL/GenBank/DDBJ databases">
        <title>Section-level genome sequencing and comparative genomics of Aspergillus sections Usti and Cavernicolus.</title>
        <authorList>
            <consortium name="Lawrence Berkeley National Laboratory"/>
            <person name="Nybo J.L."/>
            <person name="Vesth T.C."/>
            <person name="Theobald S."/>
            <person name="Frisvad J.C."/>
            <person name="Larsen T.O."/>
            <person name="Kjaerboelling I."/>
            <person name="Rothschild-Mancinelli K."/>
            <person name="Lyhne E.K."/>
            <person name="Kogle M.E."/>
            <person name="Barry K."/>
            <person name="Clum A."/>
            <person name="Na H."/>
            <person name="Ledsgaard L."/>
            <person name="Lin J."/>
            <person name="Lipzen A."/>
            <person name="Kuo A."/>
            <person name="Riley R."/>
            <person name="Mondo S."/>
            <person name="Labutti K."/>
            <person name="Haridas S."/>
            <person name="Pangalinan J."/>
            <person name="Salamov A.A."/>
            <person name="Simmons B.A."/>
            <person name="Magnuson J.K."/>
            <person name="Chen J."/>
            <person name="Drula E."/>
            <person name="Henrissat B."/>
            <person name="Wiebenga A."/>
            <person name="Lubbers R.J."/>
            <person name="Gomes A.C."/>
            <person name="Macurrencykelacurrency M.R."/>
            <person name="Stajich J."/>
            <person name="Grigoriev I.V."/>
            <person name="Mortensen U.H."/>
            <person name="De Vries R.P."/>
            <person name="Baker S.E."/>
            <person name="Andersen M.R."/>
        </authorList>
    </citation>
    <scope>NUCLEOTIDE SEQUENCE [LARGE SCALE GENOMIC DNA]</scope>
    <source>
        <strain evidence="6 7">CBS 449.75</strain>
    </source>
</reference>
<evidence type="ECO:0000256" key="4">
    <source>
        <dbReference type="ARBA" id="ARBA00049426"/>
    </source>
</evidence>
<dbReference type="Pfam" id="PF08240">
    <property type="entry name" value="ADH_N"/>
    <property type="match status" value="1"/>
</dbReference>
<dbReference type="GeneID" id="98145896"/>
<organism evidence="6 7">
    <name type="scientific">Aspergillus lucknowensis</name>
    <dbReference type="NCBI Taxonomy" id="176173"/>
    <lineage>
        <taxon>Eukaryota</taxon>
        <taxon>Fungi</taxon>
        <taxon>Dikarya</taxon>
        <taxon>Ascomycota</taxon>
        <taxon>Pezizomycotina</taxon>
        <taxon>Eurotiomycetes</taxon>
        <taxon>Eurotiomycetidae</taxon>
        <taxon>Eurotiales</taxon>
        <taxon>Aspergillaceae</taxon>
        <taxon>Aspergillus</taxon>
        <taxon>Aspergillus subgen. Nidulantes</taxon>
    </lineage>
</organism>
<evidence type="ECO:0000256" key="3">
    <source>
        <dbReference type="ARBA" id="ARBA00023277"/>
    </source>
</evidence>
<dbReference type="InterPro" id="IPR008811">
    <property type="entry name" value="Glycosyl_hydrolases_36"/>
</dbReference>
<dbReference type="Proteomes" id="UP001610432">
    <property type="component" value="Unassembled WGS sequence"/>
</dbReference>